<dbReference type="EMBL" id="GBXM01079575">
    <property type="protein sequence ID" value="JAH29002.1"/>
    <property type="molecule type" value="Transcribed_RNA"/>
</dbReference>
<sequence>MNCKWGVATQRADLLNPELMAGVLGIATKDHEQCCLAFYIFIISYLTSIEHYCSESRRSTYTMQ</sequence>
<proteinExistence type="predicted"/>
<accession>A0A0E9RJL6</accession>
<name>A0A0E9RJL6_ANGAN</name>
<dbReference type="AlphaFoldDB" id="A0A0E9RJL6"/>
<organism evidence="1">
    <name type="scientific">Anguilla anguilla</name>
    <name type="common">European freshwater eel</name>
    <name type="synonym">Muraena anguilla</name>
    <dbReference type="NCBI Taxonomy" id="7936"/>
    <lineage>
        <taxon>Eukaryota</taxon>
        <taxon>Metazoa</taxon>
        <taxon>Chordata</taxon>
        <taxon>Craniata</taxon>
        <taxon>Vertebrata</taxon>
        <taxon>Euteleostomi</taxon>
        <taxon>Actinopterygii</taxon>
        <taxon>Neopterygii</taxon>
        <taxon>Teleostei</taxon>
        <taxon>Anguilliformes</taxon>
        <taxon>Anguillidae</taxon>
        <taxon>Anguilla</taxon>
    </lineage>
</organism>
<reference evidence="1" key="2">
    <citation type="journal article" date="2015" name="Fish Shellfish Immunol.">
        <title>Early steps in the European eel (Anguilla anguilla)-Vibrio vulnificus interaction in the gills: Role of the RtxA13 toxin.</title>
        <authorList>
            <person name="Callol A."/>
            <person name="Pajuelo D."/>
            <person name="Ebbesson L."/>
            <person name="Teles M."/>
            <person name="MacKenzie S."/>
            <person name="Amaro C."/>
        </authorList>
    </citation>
    <scope>NUCLEOTIDE SEQUENCE</scope>
</reference>
<evidence type="ECO:0000313" key="1">
    <source>
        <dbReference type="EMBL" id="JAH29002.1"/>
    </source>
</evidence>
<reference evidence="1" key="1">
    <citation type="submission" date="2014-11" db="EMBL/GenBank/DDBJ databases">
        <authorList>
            <person name="Amaro Gonzalez C."/>
        </authorList>
    </citation>
    <scope>NUCLEOTIDE SEQUENCE</scope>
</reference>
<protein>
    <submittedName>
        <fullName evidence="1">Uncharacterized protein</fullName>
    </submittedName>
</protein>